<dbReference type="PANTHER" id="PTHR10366">
    <property type="entry name" value="NAD DEPENDENT EPIMERASE/DEHYDRATASE"/>
    <property type="match status" value="1"/>
</dbReference>
<dbReference type="Pfam" id="PF01370">
    <property type="entry name" value="Epimerase"/>
    <property type="match status" value="1"/>
</dbReference>
<dbReference type="Gene3D" id="3.40.50.720">
    <property type="entry name" value="NAD(P)-binding Rossmann-like Domain"/>
    <property type="match status" value="1"/>
</dbReference>
<dbReference type="InterPro" id="IPR001509">
    <property type="entry name" value="Epimerase_deHydtase"/>
</dbReference>
<dbReference type="EMBL" id="CAJVRL010000060">
    <property type="protein sequence ID" value="CAG8955167.1"/>
    <property type="molecule type" value="Genomic_DNA"/>
</dbReference>
<comment type="similarity">
    <text evidence="2">Belongs to the NAD(P)-dependent epimerase/dehydratase family. Dihydroflavonol-4-reductase subfamily.</text>
</comment>
<evidence type="ECO:0000313" key="4">
    <source>
        <dbReference type="EMBL" id="CAG8955167.1"/>
    </source>
</evidence>
<evidence type="ECO:0000313" key="5">
    <source>
        <dbReference type="Proteomes" id="UP000696280"/>
    </source>
</evidence>
<evidence type="ECO:0000256" key="1">
    <source>
        <dbReference type="ARBA" id="ARBA00023002"/>
    </source>
</evidence>
<dbReference type="Proteomes" id="UP000696280">
    <property type="component" value="Unassembled WGS sequence"/>
</dbReference>
<name>A0A9N9L157_9HELO</name>
<sequence length="345" mass="37278">MSGDLILITGATGFIGFAVLTKALQSGYRVRISVRREVQIETLKNHALIQPFANKLEGIVVPDITAEGAFEEALKDVVGVLHLASPLPFLKFEDTEKEIIEPAINGTLSILTSALKFPQIKRVVITSSAVAIMTDQVTEPSNPPITYTAKTRITPLPSAPYPTDNWGAYRAAKTLSLDATERFLAEKKPHFTIINLHPGYVVGRNELVTKPEELLGGSNAAALGVVLGAVKGVKREAFTTPITDLARIHVEALDDRIVESQSFLLISGKDGEKADFNEVNEIAKTYFADAVSEGILNPVGSTEAVYQDVDKSTTTATFGHMDSFRDAAKAVIGQYVELKREAAKA</sequence>
<feature type="domain" description="NAD-dependent epimerase/dehydratase" evidence="3">
    <location>
        <begin position="6"/>
        <end position="203"/>
    </location>
</feature>
<dbReference type="GO" id="GO:0016616">
    <property type="term" value="F:oxidoreductase activity, acting on the CH-OH group of donors, NAD or NADP as acceptor"/>
    <property type="evidence" value="ECO:0007669"/>
    <property type="project" value="TreeGrafter"/>
</dbReference>
<comment type="caution">
    <text evidence="4">The sequence shown here is derived from an EMBL/GenBank/DDBJ whole genome shotgun (WGS) entry which is preliminary data.</text>
</comment>
<gene>
    <name evidence="4" type="ORF">HYFRA_00007183</name>
</gene>
<dbReference type="SUPFAM" id="SSF51735">
    <property type="entry name" value="NAD(P)-binding Rossmann-fold domains"/>
    <property type="match status" value="1"/>
</dbReference>
<dbReference type="PANTHER" id="PTHR10366:SF564">
    <property type="entry name" value="STEROL-4-ALPHA-CARBOXYLATE 3-DEHYDROGENASE, DECARBOXYLATING"/>
    <property type="match status" value="1"/>
</dbReference>
<dbReference type="InterPro" id="IPR050425">
    <property type="entry name" value="NAD(P)_dehydrat-like"/>
</dbReference>
<dbReference type="OrthoDB" id="2735536at2759"/>
<accession>A0A9N9L157</accession>
<keyword evidence="5" id="KW-1185">Reference proteome</keyword>
<evidence type="ECO:0000259" key="3">
    <source>
        <dbReference type="Pfam" id="PF01370"/>
    </source>
</evidence>
<dbReference type="AlphaFoldDB" id="A0A9N9L157"/>
<organism evidence="4 5">
    <name type="scientific">Hymenoscyphus fraxineus</name>
    <dbReference type="NCBI Taxonomy" id="746836"/>
    <lineage>
        <taxon>Eukaryota</taxon>
        <taxon>Fungi</taxon>
        <taxon>Dikarya</taxon>
        <taxon>Ascomycota</taxon>
        <taxon>Pezizomycotina</taxon>
        <taxon>Leotiomycetes</taxon>
        <taxon>Helotiales</taxon>
        <taxon>Helotiaceae</taxon>
        <taxon>Hymenoscyphus</taxon>
    </lineage>
</organism>
<proteinExistence type="inferred from homology"/>
<dbReference type="InterPro" id="IPR036291">
    <property type="entry name" value="NAD(P)-bd_dom_sf"/>
</dbReference>
<evidence type="ECO:0000256" key="2">
    <source>
        <dbReference type="ARBA" id="ARBA00023445"/>
    </source>
</evidence>
<reference evidence="4" key="1">
    <citation type="submission" date="2021-07" db="EMBL/GenBank/DDBJ databases">
        <authorList>
            <person name="Durling M."/>
        </authorList>
    </citation>
    <scope>NUCLEOTIDE SEQUENCE</scope>
</reference>
<keyword evidence="1" id="KW-0560">Oxidoreductase</keyword>
<protein>
    <recommendedName>
        <fullName evidence="3">NAD-dependent epimerase/dehydratase domain-containing protein</fullName>
    </recommendedName>
</protein>